<organism evidence="10 11">
    <name type="scientific">marine gamma proteobacterium HTCC2143</name>
    <dbReference type="NCBI Taxonomy" id="247633"/>
    <lineage>
        <taxon>Bacteria</taxon>
        <taxon>Pseudomonadati</taxon>
        <taxon>Pseudomonadota</taxon>
        <taxon>Gammaproteobacteria</taxon>
        <taxon>Cellvibrionales</taxon>
        <taxon>Spongiibacteraceae</taxon>
        <taxon>BD1-7 clade</taxon>
    </lineage>
</organism>
<dbReference type="Pfam" id="PF00743">
    <property type="entry name" value="FMO-like"/>
    <property type="match status" value="2"/>
</dbReference>
<proteinExistence type="inferred from homology"/>
<comment type="cofactor">
    <cofactor evidence="1">
        <name>FAD</name>
        <dbReference type="ChEBI" id="CHEBI:57692"/>
    </cofactor>
</comment>
<keyword evidence="3" id="KW-0285">Flavoprotein</keyword>
<dbReference type="InterPro" id="IPR000960">
    <property type="entry name" value="Flavin_mOase"/>
</dbReference>
<comment type="similarity">
    <text evidence="2">Belongs to the FMO family.</text>
</comment>
<dbReference type="EMBL" id="AAVT01000003">
    <property type="protein sequence ID" value="EAW31360.1"/>
    <property type="molecule type" value="Genomic_DNA"/>
</dbReference>
<dbReference type="Gene3D" id="3.50.50.60">
    <property type="entry name" value="FAD/NAD(P)-binding domain"/>
    <property type="match status" value="2"/>
</dbReference>
<accession>A0YC41</accession>
<dbReference type="PANTHER" id="PTHR23023">
    <property type="entry name" value="DIMETHYLANILINE MONOOXYGENASE"/>
    <property type="match status" value="1"/>
</dbReference>
<dbReference type="GO" id="GO:0050661">
    <property type="term" value="F:NADP binding"/>
    <property type="evidence" value="ECO:0007669"/>
    <property type="project" value="InterPro"/>
</dbReference>
<dbReference type="GO" id="GO:0050660">
    <property type="term" value="F:flavin adenine dinucleotide binding"/>
    <property type="evidence" value="ECO:0007669"/>
    <property type="project" value="InterPro"/>
</dbReference>
<evidence type="ECO:0000256" key="8">
    <source>
        <dbReference type="ARBA" id="ARBA00034528"/>
    </source>
</evidence>
<keyword evidence="11" id="KW-1185">Reference proteome</keyword>
<evidence type="ECO:0000256" key="5">
    <source>
        <dbReference type="ARBA" id="ARBA00022857"/>
    </source>
</evidence>
<keyword evidence="4" id="KW-0274">FAD</keyword>
<evidence type="ECO:0000256" key="6">
    <source>
        <dbReference type="ARBA" id="ARBA00023002"/>
    </source>
</evidence>
<keyword evidence="7 10" id="KW-0503">Monooxygenase</keyword>
<comment type="caution">
    <text evidence="10">The sequence shown here is derived from an EMBL/GenBank/DDBJ whole genome shotgun (WGS) entry which is preliminary data.</text>
</comment>
<evidence type="ECO:0000313" key="10">
    <source>
        <dbReference type="EMBL" id="EAW31360.1"/>
    </source>
</evidence>
<dbReference type="InterPro" id="IPR020946">
    <property type="entry name" value="Flavin_mOase-like"/>
</dbReference>
<evidence type="ECO:0000256" key="2">
    <source>
        <dbReference type="ARBA" id="ARBA00009183"/>
    </source>
</evidence>
<reference evidence="10 11" key="1">
    <citation type="journal article" date="2010" name="J. Bacteriol.">
        <title>Genome sequence of the oligotrophic marine Gammaproteobacterium HTCC2143, isolated from the Oregon Coast.</title>
        <authorList>
            <person name="Oh H.M."/>
            <person name="Kang I."/>
            <person name="Ferriera S."/>
            <person name="Giovannoni S.J."/>
            <person name="Cho J.C."/>
        </authorList>
    </citation>
    <scope>NUCLEOTIDE SEQUENCE [LARGE SCALE GENOMIC DNA]</scope>
    <source>
        <strain evidence="10 11">HTCC2143</strain>
    </source>
</reference>
<keyword evidence="5" id="KW-0521">NADP</keyword>
<dbReference type="PIRSF" id="PIRSF000332">
    <property type="entry name" value="FMO"/>
    <property type="match status" value="1"/>
</dbReference>
<evidence type="ECO:0000256" key="4">
    <source>
        <dbReference type="ARBA" id="ARBA00022827"/>
    </source>
</evidence>
<keyword evidence="6" id="KW-0560">Oxidoreductase</keyword>
<protein>
    <recommendedName>
        <fullName evidence="9">Trimethylamine monooxygenase</fullName>
        <ecNumber evidence="8">1.14.13.148</ecNumber>
    </recommendedName>
</protein>
<evidence type="ECO:0000313" key="11">
    <source>
        <dbReference type="Proteomes" id="UP000004931"/>
    </source>
</evidence>
<dbReference type="InterPro" id="IPR036188">
    <property type="entry name" value="FAD/NAD-bd_sf"/>
</dbReference>
<dbReference type="GO" id="GO:0004499">
    <property type="term" value="F:N,N-dimethylaniline monooxygenase activity"/>
    <property type="evidence" value="ECO:0007669"/>
    <property type="project" value="InterPro"/>
</dbReference>
<dbReference type="SUPFAM" id="SSF51905">
    <property type="entry name" value="FAD/NAD(P)-binding domain"/>
    <property type="match status" value="2"/>
</dbReference>
<evidence type="ECO:0000256" key="1">
    <source>
        <dbReference type="ARBA" id="ARBA00001974"/>
    </source>
</evidence>
<name>A0YC41_9GAMM</name>
<dbReference type="eggNOG" id="COG2072">
    <property type="taxonomic scope" value="Bacteria"/>
</dbReference>
<evidence type="ECO:0000256" key="3">
    <source>
        <dbReference type="ARBA" id="ARBA00022630"/>
    </source>
</evidence>
<dbReference type="EC" id="1.14.13.148" evidence="8"/>
<evidence type="ECO:0000256" key="7">
    <source>
        <dbReference type="ARBA" id="ARBA00023033"/>
    </source>
</evidence>
<dbReference type="GO" id="GO:0034899">
    <property type="term" value="F:trimethylamine monooxygenase activity"/>
    <property type="evidence" value="ECO:0007669"/>
    <property type="project" value="UniProtKB-EC"/>
</dbReference>
<dbReference type="InterPro" id="IPR050346">
    <property type="entry name" value="FMO-like"/>
</dbReference>
<gene>
    <name evidence="10" type="ORF">GP2143_07419</name>
</gene>
<dbReference type="AlphaFoldDB" id="A0YC41"/>
<dbReference type="STRING" id="247633.GP2143_07419"/>
<dbReference type="Proteomes" id="UP000004931">
    <property type="component" value="Unassembled WGS sequence"/>
</dbReference>
<sequence length="431" mass="48287">MRIAVIGAGAAGLVTARELSRGGHDVSVFEQSDRVGGVWIFEPIPEDDAMGLKPSKAVFSSIYDSLRTNLPRDLMAFQDYTFDSMGGGEDEWQRYPHHSKVLTYLENFAESFDITSMIRFQRTVSRVEKLDADWVVTSEHVQSGEIERQRFDGVAVCSGHYSKPRVPVIAGVDTFSGRLMHSHNYRSPAEFANKRVVLLGTAASGVDIAREIATVSDQVYWCGNTFSQVSYDEQSGLHRYPTPLAFDGAAIRFQNAPALENVDYFIYCTGYQYQYPFLQTNLVNVVDNWVSPLYRDIVAPTDTTLAFIGLPFQVIPFPLFEYQAKWWVNMLSGTKSLPSVKAMMMEISGKIAAQNEAGIKTHHRHKLAEKQFDYFDSLAADCGEPPVADWIKALAIETLRSHVENPGKFRETALVGQGPTVVRVIEKQKEE</sequence>
<evidence type="ECO:0000256" key="9">
    <source>
        <dbReference type="ARBA" id="ARBA00035159"/>
    </source>
</evidence>
<dbReference type="PRINTS" id="PR00370">
    <property type="entry name" value="FMOXYGENASE"/>
</dbReference>
<dbReference type="FunFam" id="3.50.50.60:FF:000138">
    <property type="entry name" value="Flavin-containing monooxygenase"/>
    <property type="match status" value="1"/>
</dbReference>